<evidence type="ECO:0000259" key="2">
    <source>
        <dbReference type="Pfam" id="PF07995"/>
    </source>
</evidence>
<dbReference type="PANTHER" id="PTHR19328:SF75">
    <property type="entry name" value="ALDOSE SUGAR DEHYDROGENASE YLII"/>
    <property type="match status" value="1"/>
</dbReference>
<keyword evidence="4" id="KW-1185">Reference proteome</keyword>
<evidence type="ECO:0000313" key="4">
    <source>
        <dbReference type="Proteomes" id="UP001064933"/>
    </source>
</evidence>
<dbReference type="Proteomes" id="UP001064933">
    <property type="component" value="Chromosome"/>
</dbReference>
<dbReference type="Pfam" id="PF07995">
    <property type="entry name" value="GSDH"/>
    <property type="match status" value="1"/>
</dbReference>
<keyword evidence="1" id="KW-0732">Signal</keyword>
<dbReference type="RefSeq" id="WP_261757661.1">
    <property type="nucleotide sequence ID" value="NZ_CP104562.2"/>
</dbReference>
<dbReference type="SUPFAM" id="SSF50952">
    <property type="entry name" value="Soluble quinoprotein glucose dehydrogenase"/>
    <property type="match status" value="1"/>
</dbReference>
<sequence>MGVSKGKTACGWGVTRWAACVVAIGMSAGGAGAADGTATPTATAAAAAAAMQSGTARPVDRMAQTDTVAENAPPLQTLSTSLDRPWGMAQLPSGDLLITQKGGTLVRVSTAGKLLATVSGVPKVLDVGQGGLLGIAIDPDFAAGENWVYLSYSEPGTGAEARLAGTSVARGRLKGDQLVDLQVIFRQQPKVDSVGHYGSRIVFARDKTVFITTGERMKGQPSQDLAQTLGKVIHLNRDGSLPSNNPSLGATARPGIWSYGHRNIQGAALHPQTGELWVSEHGPQGGDEINIARAGQNYGWPVRSYGCPYGSPVGEACRLGGGKQAPEFVEPLTTWVPLSIAPAGLVFYTGTMFPQWRGQLFSGSLAGQALWRLTLDGDRVVAREKMYGSLGERFRDVVQAQDGALLMVTDGGKLLRLAK</sequence>
<reference evidence="3" key="1">
    <citation type="submission" date="2022-10" db="EMBL/GenBank/DDBJ databases">
        <title>Characterization and whole genome sequencing of a new Roseateles species, isolated from fresh water.</title>
        <authorList>
            <person name="Guliayeva D.Y."/>
            <person name="Akhremchuk A.E."/>
            <person name="Sikolenko M.A."/>
            <person name="Valentovich L.N."/>
            <person name="Sidarenka A.V."/>
        </authorList>
    </citation>
    <scope>NUCLEOTIDE SEQUENCE</scope>
    <source>
        <strain evidence="3">BIM B-1768</strain>
    </source>
</reference>
<proteinExistence type="predicted"/>
<dbReference type="InterPro" id="IPR011041">
    <property type="entry name" value="Quinoprot_gluc/sorb_DH_b-prop"/>
</dbReference>
<protein>
    <submittedName>
        <fullName evidence="3">PQQ-dependent sugar dehydrogenase</fullName>
    </submittedName>
</protein>
<evidence type="ECO:0000313" key="3">
    <source>
        <dbReference type="EMBL" id="UXH77902.1"/>
    </source>
</evidence>
<dbReference type="InterPro" id="IPR012938">
    <property type="entry name" value="Glc/Sorbosone_DH"/>
</dbReference>
<dbReference type="PANTHER" id="PTHR19328">
    <property type="entry name" value="HEDGEHOG-INTERACTING PROTEIN"/>
    <property type="match status" value="1"/>
</dbReference>
<dbReference type="InterPro" id="IPR011042">
    <property type="entry name" value="6-blade_b-propeller_TolB-like"/>
</dbReference>
<dbReference type="EMBL" id="CP104562">
    <property type="protein sequence ID" value="UXH77902.1"/>
    <property type="molecule type" value="Genomic_DNA"/>
</dbReference>
<feature type="domain" description="Glucose/Sorbosone dehydrogenase" evidence="2">
    <location>
        <begin position="82"/>
        <end position="416"/>
    </location>
</feature>
<dbReference type="Gene3D" id="2.120.10.30">
    <property type="entry name" value="TolB, C-terminal domain"/>
    <property type="match status" value="1"/>
</dbReference>
<name>A0ABY6AYC2_9BURK</name>
<organism evidence="3 4">
    <name type="scientific">Roseateles amylovorans</name>
    <dbReference type="NCBI Taxonomy" id="2978473"/>
    <lineage>
        <taxon>Bacteria</taxon>
        <taxon>Pseudomonadati</taxon>
        <taxon>Pseudomonadota</taxon>
        <taxon>Betaproteobacteria</taxon>
        <taxon>Burkholderiales</taxon>
        <taxon>Sphaerotilaceae</taxon>
        <taxon>Roseateles</taxon>
    </lineage>
</organism>
<evidence type="ECO:0000256" key="1">
    <source>
        <dbReference type="SAM" id="SignalP"/>
    </source>
</evidence>
<gene>
    <name evidence="3" type="ORF">N4261_23515</name>
</gene>
<feature type="chain" id="PRO_5046879991" evidence="1">
    <location>
        <begin position="34"/>
        <end position="419"/>
    </location>
</feature>
<feature type="signal peptide" evidence="1">
    <location>
        <begin position="1"/>
        <end position="33"/>
    </location>
</feature>
<accession>A0ABY6AYC2</accession>